<dbReference type="EMBL" id="CATQJA010001996">
    <property type="protein sequence ID" value="CAJ0569292.1"/>
    <property type="molecule type" value="Genomic_DNA"/>
</dbReference>
<accession>A0AA36G126</accession>
<dbReference type="Pfam" id="PF19040">
    <property type="entry name" value="SGNH"/>
    <property type="match status" value="1"/>
</dbReference>
<protein>
    <recommendedName>
        <fullName evidence="1">SGNH domain-containing protein</fullName>
    </recommendedName>
</protein>
<feature type="non-terminal residue" evidence="2">
    <location>
        <position position="169"/>
    </location>
</feature>
<sequence>MLVLGYGLANELAKKHFERMLPFAKSTIAKLSSLTDYLLITLPMYYVDEEIAHRYARNFRQKGVIPERNQTRFLYEDYLEQCAPTLTLIGEAAKGCPNCRFIDTQSLFCEDGIHCDVFDYDCQKLLYDWGGRHPTDYGRSRYQPAYEFVVNRVYEEIGYKEDATASEEE</sequence>
<name>A0AA36G126_9BILA</name>
<reference evidence="2" key="1">
    <citation type="submission" date="2023-06" db="EMBL/GenBank/DDBJ databases">
        <authorList>
            <person name="Delattre M."/>
        </authorList>
    </citation>
    <scope>NUCLEOTIDE SEQUENCE</scope>
    <source>
        <strain evidence="2">AF72</strain>
    </source>
</reference>
<evidence type="ECO:0000313" key="3">
    <source>
        <dbReference type="Proteomes" id="UP001177023"/>
    </source>
</evidence>
<keyword evidence="3" id="KW-1185">Reference proteome</keyword>
<organism evidence="2 3">
    <name type="scientific">Mesorhabditis spiculigera</name>
    <dbReference type="NCBI Taxonomy" id="96644"/>
    <lineage>
        <taxon>Eukaryota</taxon>
        <taxon>Metazoa</taxon>
        <taxon>Ecdysozoa</taxon>
        <taxon>Nematoda</taxon>
        <taxon>Chromadorea</taxon>
        <taxon>Rhabditida</taxon>
        <taxon>Rhabditina</taxon>
        <taxon>Rhabditomorpha</taxon>
        <taxon>Rhabditoidea</taxon>
        <taxon>Rhabditidae</taxon>
        <taxon>Mesorhabditinae</taxon>
        <taxon>Mesorhabditis</taxon>
    </lineage>
</organism>
<gene>
    <name evidence="2" type="ORF">MSPICULIGERA_LOCUS7775</name>
</gene>
<dbReference type="InterPro" id="IPR043968">
    <property type="entry name" value="SGNH"/>
</dbReference>
<evidence type="ECO:0000313" key="2">
    <source>
        <dbReference type="EMBL" id="CAJ0569292.1"/>
    </source>
</evidence>
<dbReference type="Proteomes" id="UP001177023">
    <property type="component" value="Unassembled WGS sequence"/>
</dbReference>
<evidence type="ECO:0000259" key="1">
    <source>
        <dbReference type="Pfam" id="PF19040"/>
    </source>
</evidence>
<comment type="caution">
    <text evidence="2">The sequence shown here is derived from an EMBL/GenBank/DDBJ whole genome shotgun (WGS) entry which is preliminary data.</text>
</comment>
<proteinExistence type="predicted"/>
<dbReference type="AlphaFoldDB" id="A0AA36G126"/>
<feature type="domain" description="SGNH" evidence="1">
    <location>
        <begin position="23"/>
        <end position="147"/>
    </location>
</feature>